<feature type="domain" description="Protein FecR C-terminal" evidence="3">
    <location>
        <begin position="309"/>
        <end position="372"/>
    </location>
</feature>
<evidence type="ECO:0000259" key="3">
    <source>
        <dbReference type="Pfam" id="PF16344"/>
    </source>
</evidence>
<dbReference type="Pfam" id="PF04773">
    <property type="entry name" value="FecR"/>
    <property type="match status" value="1"/>
</dbReference>
<dbReference type="InterPro" id="IPR012373">
    <property type="entry name" value="Ferrdict_sens_TM"/>
</dbReference>
<dbReference type="AlphaFoldDB" id="A0A1N6IZG5"/>
<dbReference type="Gene3D" id="3.55.50.30">
    <property type="match status" value="1"/>
</dbReference>
<evidence type="ECO:0000259" key="2">
    <source>
        <dbReference type="Pfam" id="PF04773"/>
    </source>
</evidence>
<keyword evidence="1" id="KW-0472">Membrane</keyword>
<evidence type="ECO:0008006" key="6">
    <source>
        <dbReference type="Google" id="ProtNLM"/>
    </source>
</evidence>
<dbReference type="PIRSF" id="PIRSF018266">
    <property type="entry name" value="FecR"/>
    <property type="match status" value="1"/>
</dbReference>
<dbReference type="GO" id="GO:0016989">
    <property type="term" value="F:sigma factor antagonist activity"/>
    <property type="evidence" value="ECO:0007669"/>
    <property type="project" value="TreeGrafter"/>
</dbReference>
<feature type="transmembrane region" description="Helical" evidence="1">
    <location>
        <begin position="85"/>
        <end position="103"/>
    </location>
</feature>
<dbReference type="PANTHER" id="PTHR30273">
    <property type="entry name" value="PERIPLASMIC SIGNAL SENSOR AND SIGMA FACTOR ACTIVATOR FECR-RELATED"/>
    <property type="match status" value="1"/>
</dbReference>
<dbReference type="Gene3D" id="2.60.120.1440">
    <property type="match status" value="1"/>
</dbReference>
<keyword evidence="1" id="KW-1133">Transmembrane helix</keyword>
<dbReference type="InterPro" id="IPR006860">
    <property type="entry name" value="FecR"/>
</dbReference>
<name>A0A1N6IZG5_9BACT</name>
<dbReference type="InterPro" id="IPR032508">
    <property type="entry name" value="FecR_C"/>
</dbReference>
<gene>
    <name evidence="4" type="ORF">SAMN04488055_3491</name>
</gene>
<proteinExistence type="predicted"/>
<dbReference type="RefSeq" id="WP_074240727.1">
    <property type="nucleotide sequence ID" value="NZ_FSRA01000002.1"/>
</dbReference>
<keyword evidence="1" id="KW-0812">Transmembrane</keyword>
<keyword evidence="5" id="KW-1185">Reference proteome</keyword>
<dbReference type="Proteomes" id="UP000185003">
    <property type="component" value="Unassembled WGS sequence"/>
</dbReference>
<dbReference type="PANTHER" id="PTHR30273:SF2">
    <property type="entry name" value="PROTEIN FECR"/>
    <property type="match status" value="1"/>
</dbReference>
<sequence length="377" mass="42615">MENELYIRELIIKEHFGLISEEEQLELDGILATSEEARKIREEVQQVPSDEAREYLENVDLEAGLDNVYERYHTQRARRRNRIRWVSAAALLAAVAVGAYIWMPGKKAALQPQQIAQATEGSATLQLANGQVITMSDSGQQNINLQNTNVQNNNRVLKFDAKDNEGATGWNTLTVPPTLDYQVVLSDGTQVWLNSTSKIRFPFKFPGDQREVFIEGEAYFTVKQDAARPFIVHAGQADIQVLGTSFNVNAYRATQVITSLVQGKVAVQSGSGKLLLAPGKEVVVATGEPLVMRDFDQQTTLAWRQGEHYFRDASIREIGEMMSRWYDVDLVIDNPEAGNMRLRGKLYRHRPLQSFLDQLNSLGLVQFYWKNNVLHCK</sequence>
<reference evidence="4 5" key="1">
    <citation type="submission" date="2016-11" db="EMBL/GenBank/DDBJ databases">
        <authorList>
            <person name="Jaros S."/>
            <person name="Januszkiewicz K."/>
            <person name="Wedrychowicz H."/>
        </authorList>
    </citation>
    <scope>NUCLEOTIDE SEQUENCE [LARGE SCALE GENOMIC DNA]</scope>
    <source>
        <strain evidence="4 5">DSM 24787</strain>
    </source>
</reference>
<dbReference type="STRING" id="536979.SAMN04488055_3491"/>
<organism evidence="4 5">
    <name type="scientific">Chitinophaga niabensis</name>
    <dbReference type="NCBI Taxonomy" id="536979"/>
    <lineage>
        <taxon>Bacteria</taxon>
        <taxon>Pseudomonadati</taxon>
        <taxon>Bacteroidota</taxon>
        <taxon>Chitinophagia</taxon>
        <taxon>Chitinophagales</taxon>
        <taxon>Chitinophagaceae</taxon>
        <taxon>Chitinophaga</taxon>
    </lineage>
</organism>
<dbReference type="OrthoDB" id="643697at2"/>
<dbReference type="EMBL" id="FSRA01000002">
    <property type="protein sequence ID" value="SIO37460.1"/>
    <property type="molecule type" value="Genomic_DNA"/>
</dbReference>
<accession>A0A1N6IZG5</accession>
<dbReference type="Pfam" id="PF16344">
    <property type="entry name" value="FecR_C"/>
    <property type="match status" value="1"/>
</dbReference>
<feature type="domain" description="FecR protein" evidence="2">
    <location>
        <begin position="181"/>
        <end position="265"/>
    </location>
</feature>
<evidence type="ECO:0000313" key="4">
    <source>
        <dbReference type="EMBL" id="SIO37460.1"/>
    </source>
</evidence>
<protein>
    <recommendedName>
        <fullName evidence="6">FecR protein</fullName>
    </recommendedName>
</protein>
<evidence type="ECO:0000256" key="1">
    <source>
        <dbReference type="SAM" id="Phobius"/>
    </source>
</evidence>
<evidence type="ECO:0000313" key="5">
    <source>
        <dbReference type="Proteomes" id="UP000185003"/>
    </source>
</evidence>